<evidence type="ECO:0000256" key="1">
    <source>
        <dbReference type="SAM" id="MobiDB-lite"/>
    </source>
</evidence>
<keyword evidence="3" id="KW-1185">Reference proteome</keyword>
<feature type="compositionally biased region" description="Basic and acidic residues" evidence="1">
    <location>
        <begin position="25"/>
        <end position="34"/>
    </location>
</feature>
<protein>
    <submittedName>
        <fullName evidence="2">Uncharacterized protein</fullName>
    </submittedName>
</protein>
<feature type="compositionally biased region" description="Basic and acidic residues" evidence="1">
    <location>
        <begin position="125"/>
        <end position="134"/>
    </location>
</feature>
<dbReference type="AlphaFoldDB" id="A0A091D5M2"/>
<evidence type="ECO:0000313" key="3">
    <source>
        <dbReference type="Proteomes" id="UP000028990"/>
    </source>
</evidence>
<accession>A0A091D5M2</accession>
<feature type="compositionally biased region" description="Basic and acidic residues" evidence="1">
    <location>
        <begin position="107"/>
        <end position="117"/>
    </location>
</feature>
<name>A0A091D5M2_FUKDA</name>
<organism evidence="2 3">
    <name type="scientific">Fukomys damarensis</name>
    <name type="common">Damaraland mole rat</name>
    <name type="synonym">Cryptomys damarensis</name>
    <dbReference type="NCBI Taxonomy" id="885580"/>
    <lineage>
        <taxon>Eukaryota</taxon>
        <taxon>Metazoa</taxon>
        <taxon>Chordata</taxon>
        <taxon>Craniata</taxon>
        <taxon>Vertebrata</taxon>
        <taxon>Euteleostomi</taxon>
        <taxon>Mammalia</taxon>
        <taxon>Eutheria</taxon>
        <taxon>Euarchontoglires</taxon>
        <taxon>Glires</taxon>
        <taxon>Rodentia</taxon>
        <taxon>Hystricomorpha</taxon>
        <taxon>Bathyergidae</taxon>
        <taxon>Fukomys</taxon>
    </lineage>
</organism>
<feature type="region of interest" description="Disordered" evidence="1">
    <location>
        <begin position="1"/>
        <end position="143"/>
    </location>
</feature>
<evidence type="ECO:0000313" key="2">
    <source>
        <dbReference type="EMBL" id="KFO27409.1"/>
    </source>
</evidence>
<gene>
    <name evidence="2" type="ORF">H920_11210</name>
</gene>
<sequence length="143" mass="15453">MEDSSRPPSYPCLPLNCGVRRQRPFLRDSRETEKGPGQASSQTPAAGSENPSPESPASSHPSPNSGANLWLRRQQLRCPRQTQKRRLQTASQKPPARTASGLQARGGGERQSPRYHGDAPLAGEGRPDDNDHIEAPLGLAPLC</sequence>
<proteinExistence type="predicted"/>
<feature type="compositionally biased region" description="Low complexity" evidence="1">
    <location>
        <begin position="44"/>
        <end position="67"/>
    </location>
</feature>
<dbReference type="Proteomes" id="UP000028990">
    <property type="component" value="Unassembled WGS sequence"/>
</dbReference>
<reference evidence="2 3" key="1">
    <citation type="submission" date="2013-11" db="EMBL/GenBank/DDBJ databases">
        <title>The Damaraland mole rat (Fukomys damarensis) genome and evolution of African mole rats.</title>
        <authorList>
            <person name="Gladyshev V.N."/>
            <person name="Fang X."/>
        </authorList>
    </citation>
    <scope>NUCLEOTIDE SEQUENCE [LARGE SCALE GENOMIC DNA]</scope>
    <source>
        <tissue evidence="2">Liver</tissue>
    </source>
</reference>
<dbReference type="EMBL" id="KN122922">
    <property type="protein sequence ID" value="KFO27409.1"/>
    <property type="molecule type" value="Genomic_DNA"/>
</dbReference>